<feature type="compositionally biased region" description="Polar residues" evidence="5">
    <location>
        <begin position="471"/>
        <end position="489"/>
    </location>
</feature>
<feature type="non-terminal residue" evidence="8">
    <location>
        <position position="977"/>
    </location>
</feature>
<dbReference type="KEGG" id="hazt:108671577"/>
<feature type="region of interest" description="Disordered" evidence="5">
    <location>
        <begin position="460"/>
        <end position="489"/>
    </location>
</feature>
<dbReference type="Pfam" id="PF01094">
    <property type="entry name" value="ANF_receptor"/>
    <property type="match status" value="1"/>
</dbReference>
<dbReference type="InterPro" id="IPR001828">
    <property type="entry name" value="ANF_lig-bd_rcpt"/>
</dbReference>
<dbReference type="AlphaFoldDB" id="A0A8B7NN69"/>
<keyword evidence="3" id="KW-1133">Transmembrane helix</keyword>
<feature type="region of interest" description="Disordered" evidence="5">
    <location>
        <begin position="575"/>
        <end position="596"/>
    </location>
</feature>
<dbReference type="GeneID" id="108671577"/>
<dbReference type="OrthoDB" id="5984008at2759"/>
<sequence>MVPQSKYSIADGCVTWCRMATEPQPTQVPVEKNKHGDAGCNVGRKVVLQDVKTPEKVCSSSEPNAGGMTLRSSNFRYAENISSFLPQMFFTHPHEFWFFSTKVSHDFNDPHLHYDDSVASNYGASMPNRSEVSECPRIRKSTSAVIQVCPSVPVSTPPGIQVCPSVPVSTPTGIQVHPSVSVSTPTGIQVHPSVSVSTHTGIQVCPMISNTELTETQLAGSTEFPKSAFSKNTCRISAKNPHAVHHMTPTVKRKSLAPGVAVPCLSKTINETHILNPTSFFTAVMERTICQRSRAMLKSLSAEHTSDLDASGTKENSFFSVHECILLPISNLDMMFSISSNGNSILECNLLILCKLIIFEVAPYTSWVKNNSLSNKEVISGHTHLGRYDPSIGMLDPTLGGFFPLLCIVVPSLRMIIPSSGRFDFLLNVLNRTPSLGYLTRVNLSASDVHIQFSLKRGHGNGSPFKRSQEGNDSPSQYCQEGNGSPLQRCQSPLQIRTHLKTPLQIWQEGEENGITPQTRHQEEEWGISPLQPLPHVEKLDVDPLLPPPHIEKTDVDPLQPLPHVEKLGVAPRQLPPHEHKQTNFVTSPSSSPSPPRMINTNGSLISLSGSWGRKCPPRTGGRWLRWTFLLLAVMVMVNAGMGEGRKKDSKKGIPKDRSIKHCKDLHFGVIYPSAHFHQRDYQRAVKEALEKETPLTVRGGKYVCLQNITMSLAVYSSPTSILNTLCEAFLPKNVSAIIFISNSQTYDHNIASWQYFLQLAGYLGLPVIGWNADNSGLEQAASTGLRIQLAPSIRHQAAAILSILVLYRWRSFSIVTSQIAGHIDFIQAVREEAARYGDNTQGNSRFVLVDTILLKDKQIPEGMALLQKSEARVVLLYSTRTEGRVIMKEATKRGLTGASYIWVVTQSVVGDLGEANIEEDFPVGMLGELGGRRWVKEGMVVESIKNVTVDDDRSKVTFNEDGTRQDVELKIVNLRD</sequence>
<evidence type="ECO:0000313" key="7">
    <source>
        <dbReference type="Proteomes" id="UP000694843"/>
    </source>
</evidence>
<evidence type="ECO:0000256" key="3">
    <source>
        <dbReference type="ARBA" id="ARBA00022989"/>
    </source>
</evidence>
<keyword evidence="2" id="KW-0812">Transmembrane</keyword>
<evidence type="ECO:0000313" key="8">
    <source>
        <dbReference type="RefSeq" id="XP_018014626.2"/>
    </source>
</evidence>
<dbReference type="Gene3D" id="3.40.50.2300">
    <property type="match status" value="1"/>
</dbReference>
<evidence type="ECO:0000256" key="5">
    <source>
        <dbReference type="SAM" id="MobiDB-lite"/>
    </source>
</evidence>
<feature type="domain" description="Receptor ligand binding region" evidence="6">
    <location>
        <begin position="759"/>
        <end position="918"/>
    </location>
</feature>
<evidence type="ECO:0000256" key="2">
    <source>
        <dbReference type="ARBA" id="ARBA00022692"/>
    </source>
</evidence>
<gene>
    <name evidence="8" type="primary">LOC108671577</name>
</gene>
<protein>
    <submittedName>
        <fullName evidence="8">Uncharacterized protein LOC108671577</fullName>
    </submittedName>
</protein>
<keyword evidence="4" id="KW-0472">Membrane</keyword>
<evidence type="ECO:0000256" key="1">
    <source>
        <dbReference type="ARBA" id="ARBA00004370"/>
    </source>
</evidence>
<dbReference type="InterPro" id="IPR028082">
    <property type="entry name" value="Peripla_BP_I"/>
</dbReference>
<dbReference type="RefSeq" id="XP_018014626.2">
    <property type="nucleotide sequence ID" value="XM_018159137.2"/>
</dbReference>
<proteinExistence type="predicted"/>
<comment type="subcellular location">
    <subcellularLocation>
        <location evidence="1">Membrane</location>
    </subcellularLocation>
</comment>
<evidence type="ECO:0000256" key="4">
    <source>
        <dbReference type="ARBA" id="ARBA00023136"/>
    </source>
</evidence>
<dbReference type="Proteomes" id="UP000694843">
    <property type="component" value="Unplaced"/>
</dbReference>
<dbReference type="SUPFAM" id="SSF53822">
    <property type="entry name" value="Periplasmic binding protein-like I"/>
    <property type="match status" value="1"/>
</dbReference>
<organism evidence="7 8">
    <name type="scientific">Hyalella azteca</name>
    <name type="common">Amphipod</name>
    <dbReference type="NCBI Taxonomy" id="294128"/>
    <lineage>
        <taxon>Eukaryota</taxon>
        <taxon>Metazoa</taxon>
        <taxon>Ecdysozoa</taxon>
        <taxon>Arthropoda</taxon>
        <taxon>Crustacea</taxon>
        <taxon>Multicrustacea</taxon>
        <taxon>Malacostraca</taxon>
        <taxon>Eumalacostraca</taxon>
        <taxon>Peracarida</taxon>
        <taxon>Amphipoda</taxon>
        <taxon>Senticaudata</taxon>
        <taxon>Talitrida</taxon>
        <taxon>Talitroidea</taxon>
        <taxon>Hyalellidae</taxon>
        <taxon>Hyalella</taxon>
    </lineage>
</organism>
<name>A0A8B7NN69_HYAAZ</name>
<dbReference type="GO" id="GO:0016020">
    <property type="term" value="C:membrane"/>
    <property type="evidence" value="ECO:0007669"/>
    <property type="project" value="UniProtKB-SubCell"/>
</dbReference>
<reference evidence="8" key="1">
    <citation type="submission" date="2025-08" db="UniProtKB">
        <authorList>
            <consortium name="RefSeq"/>
        </authorList>
    </citation>
    <scope>IDENTIFICATION</scope>
    <source>
        <tissue evidence="8">Whole organism</tissue>
    </source>
</reference>
<accession>A0A8B7NN69</accession>
<keyword evidence="7" id="KW-1185">Reference proteome</keyword>
<evidence type="ECO:0000259" key="6">
    <source>
        <dbReference type="Pfam" id="PF01094"/>
    </source>
</evidence>